<reference evidence="1" key="1">
    <citation type="submission" date="2022-01" db="EMBL/GenBank/DDBJ databases">
        <authorList>
            <person name="Braso-Vives M."/>
        </authorList>
    </citation>
    <scope>NUCLEOTIDE SEQUENCE</scope>
</reference>
<evidence type="ECO:0000313" key="1">
    <source>
        <dbReference type="EMBL" id="CAH1250128.1"/>
    </source>
</evidence>
<gene>
    <name evidence="1" type="primary">Hypp8776</name>
    <name evidence="1" type="ORF">BLAG_LOCUS10985</name>
</gene>
<dbReference type="PANTHER" id="PTHR37445">
    <property type="entry name" value="PROTEIN CBG24663"/>
    <property type="match status" value="1"/>
</dbReference>
<evidence type="ECO:0000313" key="2">
    <source>
        <dbReference type="Proteomes" id="UP000838412"/>
    </source>
</evidence>
<dbReference type="PANTHER" id="PTHR37445:SF3">
    <property type="entry name" value="ZINC FINGER PHD-TYPE DOMAIN-CONTAINING PROTEIN"/>
    <property type="match status" value="1"/>
</dbReference>
<dbReference type="OrthoDB" id="6606635at2759"/>
<accession>A0A8J9Z9F5</accession>
<protein>
    <submittedName>
        <fullName evidence="1">Hypp8776 protein</fullName>
    </submittedName>
</protein>
<sequence>MLNAIIKYRSLHWYFSNCEPLAVEGARSSARISTSDGETEKHYDEVKIAAITQKTATAIAVSIENKMKDLTSTSVSNTNSTQAQGQRQSYADVARNLSRFTGTINKIVAGTTTPQQPSCNPQDSTEVVQLVDEYIEREKRPKNLVVFNVPEEVKDDATGSKLSDSKVFTDIIKEEFNLIPKEQAAYRLGRRNPEKPRPLLIRIYSDDTSSRALIFRRAKDLRNSARWSRVYIVPDMTPNEREVDRKLRQELKSRREAGEANVVIRRGRIVCTQTTRESQPRDGHHD</sequence>
<keyword evidence="2" id="KW-1185">Reference proteome</keyword>
<dbReference type="Proteomes" id="UP000838412">
    <property type="component" value="Chromosome 18"/>
</dbReference>
<proteinExistence type="predicted"/>
<organism evidence="1 2">
    <name type="scientific">Branchiostoma lanceolatum</name>
    <name type="common">Common lancelet</name>
    <name type="synonym">Amphioxus lanceolatum</name>
    <dbReference type="NCBI Taxonomy" id="7740"/>
    <lineage>
        <taxon>Eukaryota</taxon>
        <taxon>Metazoa</taxon>
        <taxon>Chordata</taxon>
        <taxon>Cephalochordata</taxon>
        <taxon>Leptocardii</taxon>
        <taxon>Amphioxiformes</taxon>
        <taxon>Branchiostomatidae</taxon>
        <taxon>Branchiostoma</taxon>
    </lineage>
</organism>
<name>A0A8J9Z9F5_BRALA</name>
<dbReference type="EMBL" id="OV696703">
    <property type="protein sequence ID" value="CAH1250128.1"/>
    <property type="molecule type" value="Genomic_DNA"/>
</dbReference>
<dbReference type="AlphaFoldDB" id="A0A8J9Z9F5"/>